<organism evidence="2">
    <name type="scientific">marine sediment metagenome</name>
    <dbReference type="NCBI Taxonomy" id="412755"/>
    <lineage>
        <taxon>unclassified sequences</taxon>
        <taxon>metagenomes</taxon>
        <taxon>ecological metagenomes</taxon>
    </lineage>
</organism>
<gene>
    <name evidence="2" type="ORF">S01H1_05769</name>
</gene>
<accession>X0TIW4</accession>
<name>X0TIW4_9ZZZZ</name>
<feature type="non-terminal residue" evidence="2">
    <location>
        <position position="55"/>
    </location>
</feature>
<protein>
    <submittedName>
        <fullName evidence="2">Uncharacterized protein</fullName>
    </submittedName>
</protein>
<feature type="compositionally biased region" description="Basic residues" evidence="1">
    <location>
        <begin position="1"/>
        <end position="24"/>
    </location>
</feature>
<reference evidence="2" key="1">
    <citation type="journal article" date="2014" name="Front. Microbiol.">
        <title>High frequency of phylogenetically diverse reductive dehalogenase-homologous genes in deep subseafloor sedimentary metagenomes.</title>
        <authorList>
            <person name="Kawai M."/>
            <person name="Futagami T."/>
            <person name="Toyoda A."/>
            <person name="Takaki Y."/>
            <person name="Nishi S."/>
            <person name="Hori S."/>
            <person name="Arai W."/>
            <person name="Tsubouchi T."/>
            <person name="Morono Y."/>
            <person name="Uchiyama I."/>
            <person name="Ito T."/>
            <person name="Fujiyama A."/>
            <person name="Inagaki F."/>
            <person name="Takami H."/>
        </authorList>
    </citation>
    <scope>NUCLEOTIDE SEQUENCE</scope>
    <source>
        <strain evidence="2">Expedition CK06-06</strain>
    </source>
</reference>
<dbReference type="AlphaFoldDB" id="X0TIW4"/>
<comment type="caution">
    <text evidence="2">The sequence shown here is derived from an EMBL/GenBank/DDBJ whole genome shotgun (WGS) entry which is preliminary data.</text>
</comment>
<dbReference type="EMBL" id="BARS01002999">
    <property type="protein sequence ID" value="GAF76025.1"/>
    <property type="molecule type" value="Genomic_DNA"/>
</dbReference>
<feature type="region of interest" description="Disordered" evidence="1">
    <location>
        <begin position="1"/>
        <end position="42"/>
    </location>
</feature>
<evidence type="ECO:0000256" key="1">
    <source>
        <dbReference type="SAM" id="MobiDB-lite"/>
    </source>
</evidence>
<evidence type="ECO:0000313" key="2">
    <source>
        <dbReference type="EMBL" id="GAF76025.1"/>
    </source>
</evidence>
<sequence>MTKLNKLSRKGAKNAKKIINKHKNQNIMSKNENDKSQQLSNLEESKIDTNKVIIV</sequence>
<proteinExistence type="predicted"/>